<reference evidence="1" key="1">
    <citation type="submission" date="2015-04" db="UniProtKB">
        <authorList>
            <consortium name="EnsemblPlants"/>
        </authorList>
    </citation>
    <scope>IDENTIFICATION</scope>
</reference>
<dbReference type="Gramene" id="OPUNC11G03190.1">
    <property type="protein sequence ID" value="OPUNC11G03190.1"/>
    <property type="gene ID" value="OPUNC11G03190"/>
</dbReference>
<evidence type="ECO:0000313" key="1">
    <source>
        <dbReference type="EnsemblPlants" id="OPUNC11G03190.1"/>
    </source>
</evidence>
<proteinExistence type="predicted"/>
<dbReference type="EnsemblPlants" id="OPUNC11G03190.1">
    <property type="protein sequence ID" value="OPUNC11G03190.1"/>
    <property type="gene ID" value="OPUNC11G03190"/>
</dbReference>
<evidence type="ECO:0000313" key="2">
    <source>
        <dbReference type="Proteomes" id="UP000026962"/>
    </source>
</evidence>
<protein>
    <recommendedName>
        <fullName evidence="3">F-box domain-containing protein</fullName>
    </recommendedName>
</protein>
<keyword evidence="2" id="KW-1185">Reference proteome</keyword>
<dbReference type="InterPro" id="IPR036047">
    <property type="entry name" value="F-box-like_dom_sf"/>
</dbReference>
<dbReference type="PANTHER" id="PTHR33110">
    <property type="entry name" value="F-BOX/KELCH-REPEAT PROTEIN-RELATED"/>
    <property type="match status" value="1"/>
</dbReference>
<reference evidence="1" key="2">
    <citation type="submission" date="2018-05" db="EMBL/GenBank/DDBJ databases">
        <title>OpunRS2 (Oryza punctata Reference Sequence Version 2).</title>
        <authorList>
            <person name="Zhang J."/>
            <person name="Kudrna D."/>
            <person name="Lee S."/>
            <person name="Talag J."/>
            <person name="Welchert J."/>
            <person name="Wing R.A."/>
        </authorList>
    </citation>
    <scope>NUCLEOTIDE SEQUENCE [LARGE SCALE GENOMIC DNA]</scope>
</reference>
<sequence>MVFCRLLSHGDRRRFRAICSDWRLSAREQATMPPSSSLLPPSLPWLALDRRTFQSLPDGEVHRFSDGPAITVCRGSFDGSLLYYHCVFQRHRRRSSDRLEDELGRNLVGEVVAPPACADDDGRGSRWSDLPPDLAGMVFCRLLSHGDRRRFRAICSDWRLSAREQATMPPSSSLLPPSLPWLALDRRTFQSLPDGEVHRFSDGPAITVCRGSFDGSLLYYQYRNGYNEFRSNFLWNPFSGAVLDLPVHCVSGGGGGGGGEPMCFDKAIKRRIVVCSPDLVAATVEHSSLIWCHDIVVVND</sequence>
<dbReference type="HOGENOM" id="CLU_928683_0_0_1"/>
<organism evidence="1">
    <name type="scientific">Oryza punctata</name>
    <name type="common">Red rice</name>
    <dbReference type="NCBI Taxonomy" id="4537"/>
    <lineage>
        <taxon>Eukaryota</taxon>
        <taxon>Viridiplantae</taxon>
        <taxon>Streptophyta</taxon>
        <taxon>Embryophyta</taxon>
        <taxon>Tracheophyta</taxon>
        <taxon>Spermatophyta</taxon>
        <taxon>Magnoliopsida</taxon>
        <taxon>Liliopsida</taxon>
        <taxon>Poales</taxon>
        <taxon>Poaceae</taxon>
        <taxon>BOP clade</taxon>
        <taxon>Oryzoideae</taxon>
        <taxon>Oryzeae</taxon>
        <taxon>Oryzinae</taxon>
        <taxon>Oryza</taxon>
    </lineage>
</organism>
<accession>A0A0E0MCL1</accession>
<dbReference type="PANTHER" id="PTHR33110:SF108">
    <property type="entry name" value="OS11G0154200 PROTEIN"/>
    <property type="match status" value="1"/>
</dbReference>
<dbReference type="OMA" id="FRAVCHW"/>
<dbReference type="Proteomes" id="UP000026962">
    <property type="component" value="Chromosome 11"/>
</dbReference>
<name>A0A0E0MCL1_ORYPU</name>
<dbReference type="AlphaFoldDB" id="A0A0E0MCL1"/>
<dbReference type="SUPFAM" id="SSF81383">
    <property type="entry name" value="F-box domain"/>
    <property type="match status" value="1"/>
</dbReference>
<evidence type="ECO:0008006" key="3">
    <source>
        <dbReference type="Google" id="ProtNLM"/>
    </source>
</evidence>